<dbReference type="Pfam" id="PF00196">
    <property type="entry name" value="GerE"/>
    <property type="match status" value="1"/>
</dbReference>
<dbReference type="PANTHER" id="PTHR43214:SF43">
    <property type="entry name" value="TWO-COMPONENT RESPONSE REGULATOR"/>
    <property type="match status" value="1"/>
</dbReference>
<dbReference type="EMBL" id="BMIO01000007">
    <property type="protein sequence ID" value="GGD48052.1"/>
    <property type="molecule type" value="Genomic_DNA"/>
</dbReference>
<dbReference type="OrthoDB" id="5292887at2"/>
<dbReference type="SUPFAM" id="SSF52172">
    <property type="entry name" value="CheY-like"/>
    <property type="match status" value="1"/>
</dbReference>
<dbReference type="AlphaFoldDB" id="A0A917DLW8"/>
<proteinExistence type="predicted"/>
<dbReference type="PANTHER" id="PTHR43214">
    <property type="entry name" value="TWO-COMPONENT RESPONSE REGULATOR"/>
    <property type="match status" value="1"/>
</dbReference>
<dbReference type="InterPro" id="IPR016032">
    <property type="entry name" value="Sig_transdc_resp-reg_C-effctor"/>
</dbReference>
<dbReference type="SMART" id="SM00448">
    <property type="entry name" value="REC"/>
    <property type="match status" value="1"/>
</dbReference>
<dbReference type="InterPro" id="IPR011006">
    <property type="entry name" value="CheY-like_superfamily"/>
</dbReference>
<dbReference type="CDD" id="cd17535">
    <property type="entry name" value="REC_NarL-like"/>
    <property type="match status" value="1"/>
</dbReference>
<dbReference type="GO" id="GO:0003677">
    <property type="term" value="F:DNA binding"/>
    <property type="evidence" value="ECO:0007669"/>
    <property type="project" value="UniProtKB-KW"/>
</dbReference>
<feature type="domain" description="HTH luxR-type" evidence="4">
    <location>
        <begin position="140"/>
        <end position="205"/>
    </location>
</feature>
<dbReference type="GO" id="GO:0006355">
    <property type="term" value="P:regulation of DNA-templated transcription"/>
    <property type="evidence" value="ECO:0007669"/>
    <property type="project" value="InterPro"/>
</dbReference>
<evidence type="ECO:0000259" key="5">
    <source>
        <dbReference type="PROSITE" id="PS50110"/>
    </source>
</evidence>
<evidence type="ECO:0000313" key="6">
    <source>
        <dbReference type="EMBL" id="GGD48052.1"/>
    </source>
</evidence>
<evidence type="ECO:0000259" key="4">
    <source>
        <dbReference type="PROSITE" id="PS50043"/>
    </source>
</evidence>
<dbReference type="Proteomes" id="UP000598997">
    <property type="component" value="Unassembled WGS sequence"/>
</dbReference>
<dbReference type="InterPro" id="IPR000792">
    <property type="entry name" value="Tscrpt_reg_LuxR_C"/>
</dbReference>
<organism evidence="6 7">
    <name type="scientific">Croceicoccus pelagius</name>
    <dbReference type="NCBI Taxonomy" id="1703341"/>
    <lineage>
        <taxon>Bacteria</taxon>
        <taxon>Pseudomonadati</taxon>
        <taxon>Pseudomonadota</taxon>
        <taxon>Alphaproteobacteria</taxon>
        <taxon>Sphingomonadales</taxon>
        <taxon>Erythrobacteraceae</taxon>
        <taxon>Croceicoccus</taxon>
    </lineage>
</organism>
<dbReference type="SUPFAM" id="SSF46894">
    <property type="entry name" value="C-terminal effector domain of the bipartite response regulators"/>
    <property type="match status" value="1"/>
</dbReference>
<evidence type="ECO:0000313" key="7">
    <source>
        <dbReference type="Proteomes" id="UP000598997"/>
    </source>
</evidence>
<keyword evidence="1 3" id="KW-0597">Phosphoprotein</keyword>
<dbReference type="PROSITE" id="PS50043">
    <property type="entry name" value="HTH_LUXR_2"/>
    <property type="match status" value="1"/>
</dbReference>
<reference evidence="6 7" key="1">
    <citation type="journal article" date="2014" name="Int. J. Syst. Evol. Microbiol.">
        <title>Complete genome sequence of Corynebacterium casei LMG S-19264T (=DSM 44701T), isolated from a smear-ripened cheese.</title>
        <authorList>
            <consortium name="US DOE Joint Genome Institute (JGI-PGF)"/>
            <person name="Walter F."/>
            <person name="Albersmeier A."/>
            <person name="Kalinowski J."/>
            <person name="Ruckert C."/>
        </authorList>
    </citation>
    <scope>NUCLEOTIDE SEQUENCE [LARGE SCALE GENOMIC DNA]</scope>
    <source>
        <strain evidence="6 7">CGMCC 1.15358</strain>
    </source>
</reference>
<dbReference type="PROSITE" id="PS00622">
    <property type="entry name" value="HTH_LUXR_1"/>
    <property type="match status" value="1"/>
</dbReference>
<comment type="caution">
    <text evidence="6">The sequence shown here is derived from an EMBL/GenBank/DDBJ whole genome shotgun (WGS) entry which is preliminary data.</text>
</comment>
<dbReference type="Pfam" id="PF00072">
    <property type="entry name" value="Response_reg"/>
    <property type="match status" value="1"/>
</dbReference>
<keyword evidence="2 6" id="KW-0238">DNA-binding</keyword>
<evidence type="ECO:0000256" key="2">
    <source>
        <dbReference type="ARBA" id="ARBA00023125"/>
    </source>
</evidence>
<dbReference type="Gene3D" id="3.40.50.2300">
    <property type="match status" value="1"/>
</dbReference>
<feature type="domain" description="Response regulatory" evidence="5">
    <location>
        <begin position="3"/>
        <end position="118"/>
    </location>
</feature>
<dbReference type="InterPro" id="IPR058245">
    <property type="entry name" value="NreC/VraR/RcsB-like_REC"/>
</dbReference>
<name>A0A917DLW8_9SPHN</name>
<gene>
    <name evidence="6" type="ORF">GCM10010989_23000</name>
</gene>
<feature type="modified residue" description="4-aspartylphosphate" evidence="3">
    <location>
        <position position="53"/>
    </location>
</feature>
<sequence>MSRIVIADDHPLMLSGLVALLGQSSHDIIGKATNGNEALMLIEQLEPDIVVLDARMPEKSGVEVVQELIAKVRRPAVVVLTADLNDDDLVALMDAGVEGIVLKNGGEHLLVDCLDKVASGRNAIPRELRNRHTQLMASRSQSPLNSLSHRDREIIALVRKGLRNRAIGEELGLTEGTVKVYLNRIYEKLSVSSRTELLMVLQTLV</sequence>
<dbReference type="SMART" id="SM00421">
    <property type="entry name" value="HTH_LUXR"/>
    <property type="match status" value="1"/>
</dbReference>
<dbReference type="CDD" id="cd06170">
    <property type="entry name" value="LuxR_C_like"/>
    <property type="match status" value="1"/>
</dbReference>
<evidence type="ECO:0000256" key="3">
    <source>
        <dbReference type="PROSITE-ProRule" id="PRU00169"/>
    </source>
</evidence>
<evidence type="ECO:0000256" key="1">
    <source>
        <dbReference type="ARBA" id="ARBA00022553"/>
    </source>
</evidence>
<dbReference type="RefSeq" id="WP_066763781.1">
    <property type="nucleotide sequence ID" value="NZ_BMIO01000007.1"/>
</dbReference>
<keyword evidence="7" id="KW-1185">Reference proteome</keyword>
<dbReference type="InterPro" id="IPR001789">
    <property type="entry name" value="Sig_transdc_resp-reg_receiver"/>
</dbReference>
<dbReference type="GO" id="GO:0000160">
    <property type="term" value="P:phosphorelay signal transduction system"/>
    <property type="evidence" value="ECO:0007669"/>
    <property type="project" value="InterPro"/>
</dbReference>
<protein>
    <submittedName>
        <fullName evidence="6">DNA-binding response regulator</fullName>
    </submittedName>
</protein>
<dbReference type="PROSITE" id="PS50110">
    <property type="entry name" value="RESPONSE_REGULATORY"/>
    <property type="match status" value="1"/>
</dbReference>
<accession>A0A917DLW8</accession>
<dbReference type="PRINTS" id="PR00038">
    <property type="entry name" value="HTHLUXR"/>
</dbReference>
<dbReference type="InterPro" id="IPR039420">
    <property type="entry name" value="WalR-like"/>
</dbReference>